<dbReference type="RefSeq" id="WP_135471611.1">
    <property type="nucleotide sequence ID" value="NZ_CASCNC010000001.1"/>
</dbReference>
<keyword evidence="1" id="KW-0472">Membrane</keyword>
<dbReference type="Proteomes" id="UP000297635">
    <property type="component" value="Unassembled WGS sequence"/>
</dbReference>
<keyword evidence="1" id="KW-0812">Transmembrane</keyword>
<keyword evidence="1" id="KW-1133">Transmembrane helix</keyword>
<reference evidence="2 3" key="1">
    <citation type="submission" date="2019-02" db="EMBL/GenBank/DDBJ databases">
        <title>Isolation and identification of novel species under the genus Muribaculum.</title>
        <authorList>
            <person name="Miyake S."/>
            <person name="Ding Y."/>
            <person name="Low A."/>
            <person name="Soh M."/>
            <person name="Seedorf H."/>
        </authorList>
    </citation>
    <scope>NUCLEOTIDE SEQUENCE [LARGE SCALE GENOMIC DNA]</scope>
    <source>
        <strain evidence="2 3">TLL-A3</strain>
    </source>
</reference>
<name>A0A4Z0V891_9BACT</name>
<protein>
    <submittedName>
        <fullName evidence="2">Uncharacterized protein</fullName>
    </submittedName>
</protein>
<gene>
    <name evidence="2" type="ORF">EZ315_08020</name>
</gene>
<feature type="transmembrane region" description="Helical" evidence="1">
    <location>
        <begin position="60"/>
        <end position="78"/>
    </location>
</feature>
<organism evidence="2 3">
    <name type="scientific">Duncaniella freteri</name>
    <dbReference type="NCBI Taxonomy" id="2530391"/>
    <lineage>
        <taxon>Bacteria</taxon>
        <taxon>Pseudomonadati</taxon>
        <taxon>Bacteroidota</taxon>
        <taxon>Bacteroidia</taxon>
        <taxon>Bacteroidales</taxon>
        <taxon>Muribaculaceae</taxon>
        <taxon>Duncaniella</taxon>
    </lineage>
</organism>
<dbReference type="GeneID" id="82149736"/>
<evidence type="ECO:0000256" key="1">
    <source>
        <dbReference type="SAM" id="Phobius"/>
    </source>
</evidence>
<evidence type="ECO:0000313" key="3">
    <source>
        <dbReference type="Proteomes" id="UP000297635"/>
    </source>
</evidence>
<dbReference type="EMBL" id="SJSA01000001">
    <property type="protein sequence ID" value="TGG40614.1"/>
    <property type="molecule type" value="Genomic_DNA"/>
</dbReference>
<proteinExistence type="predicted"/>
<accession>A0A4Z0V891</accession>
<comment type="caution">
    <text evidence="2">The sequence shown here is derived from an EMBL/GenBank/DDBJ whole genome shotgun (WGS) entry which is preliminary data.</text>
</comment>
<evidence type="ECO:0000313" key="2">
    <source>
        <dbReference type="EMBL" id="TGG40614.1"/>
    </source>
</evidence>
<sequence>MANSKQLPHTTTEWTGYTLDELRYVRAYTAARMELNRERVISRIDGMRKKGFKPGAPKGLIGKVVGAFGYLDIVLIAWRAGRKLFRVTRAIKGK</sequence>
<dbReference type="AlphaFoldDB" id="A0A4Z0V891"/>
<keyword evidence="3" id="KW-1185">Reference proteome</keyword>